<feature type="region of interest" description="Disordered" evidence="1">
    <location>
        <begin position="54"/>
        <end position="109"/>
    </location>
</feature>
<feature type="compositionally biased region" description="Polar residues" evidence="1">
    <location>
        <begin position="92"/>
        <end position="104"/>
    </location>
</feature>
<evidence type="ECO:0000313" key="2">
    <source>
        <dbReference type="EMBL" id="CAJ1946742.1"/>
    </source>
</evidence>
<feature type="compositionally biased region" description="Basic and acidic residues" evidence="1">
    <location>
        <begin position="80"/>
        <end position="91"/>
    </location>
</feature>
<evidence type="ECO:0000256" key="1">
    <source>
        <dbReference type="SAM" id="MobiDB-lite"/>
    </source>
</evidence>
<reference evidence="2" key="1">
    <citation type="submission" date="2023-08" db="EMBL/GenBank/DDBJ databases">
        <authorList>
            <person name="Audoor S."/>
            <person name="Bilcke G."/>
        </authorList>
    </citation>
    <scope>NUCLEOTIDE SEQUENCE</scope>
</reference>
<dbReference type="Proteomes" id="UP001295423">
    <property type="component" value="Unassembled WGS sequence"/>
</dbReference>
<dbReference type="AlphaFoldDB" id="A0AAD2PTZ0"/>
<protein>
    <submittedName>
        <fullName evidence="2">Uncharacterized protein</fullName>
    </submittedName>
</protein>
<sequence length="129" mass="14338">MAHEKVIEYGSKKSYLLKRRSSARRVGSFRRSVMDSINDNVESNPLHRFASCGDIQAGTKDDSTAASSVTSSFSSLPGGSKRESDDKDSKQNAEWGSNRSSSNRIKLMDRGELLVETDTQSSRFLRQDL</sequence>
<name>A0AAD2PTZ0_9STRA</name>
<gene>
    <name evidence="2" type="ORF">CYCCA115_LOCUS10815</name>
</gene>
<proteinExistence type="predicted"/>
<organism evidence="2 3">
    <name type="scientific">Cylindrotheca closterium</name>
    <dbReference type="NCBI Taxonomy" id="2856"/>
    <lineage>
        <taxon>Eukaryota</taxon>
        <taxon>Sar</taxon>
        <taxon>Stramenopiles</taxon>
        <taxon>Ochrophyta</taxon>
        <taxon>Bacillariophyta</taxon>
        <taxon>Bacillariophyceae</taxon>
        <taxon>Bacillariophycidae</taxon>
        <taxon>Bacillariales</taxon>
        <taxon>Bacillariaceae</taxon>
        <taxon>Cylindrotheca</taxon>
    </lineage>
</organism>
<dbReference type="EMBL" id="CAKOGP040001714">
    <property type="protein sequence ID" value="CAJ1946742.1"/>
    <property type="molecule type" value="Genomic_DNA"/>
</dbReference>
<evidence type="ECO:0000313" key="3">
    <source>
        <dbReference type="Proteomes" id="UP001295423"/>
    </source>
</evidence>
<accession>A0AAD2PTZ0</accession>
<comment type="caution">
    <text evidence="2">The sequence shown here is derived from an EMBL/GenBank/DDBJ whole genome shotgun (WGS) entry which is preliminary data.</text>
</comment>
<keyword evidence="3" id="KW-1185">Reference proteome</keyword>
<feature type="compositionally biased region" description="Low complexity" evidence="1">
    <location>
        <begin position="64"/>
        <end position="75"/>
    </location>
</feature>